<dbReference type="EMBL" id="RQJP01000002">
    <property type="protein sequence ID" value="RRB15612.1"/>
    <property type="molecule type" value="Genomic_DNA"/>
</dbReference>
<gene>
    <name evidence="1" type="ORF">EHT87_09735</name>
</gene>
<name>A0A3P1CQL5_9BACT</name>
<protein>
    <submittedName>
        <fullName evidence="1">Twin-arginine translocation signal domain-containing protein</fullName>
    </submittedName>
</protein>
<evidence type="ECO:0000313" key="1">
    <source>
        <dbReference type="EMBL" id="RRB15612.1"/>
    </source>
</evidence>
<comment type="caution">
    <text evidence="1">The sequence shown here is derived from an EMBL/GenBank/DDBJ whole genome shotgun (WGS) entry which is preliminary data.</text>
</comment>
<dbReference type="NCBIfam" id="TIGR01409">
    <property type="entry name" value="TAT_signal_seq"/>
    <property type="match status" value="1"/>
</dbReference>
<dbReference type="InterPro" id="IPR006311">
    <property type="entry name" value="TAT_signal"/>
</dbReference>
<reference evidence="1 2" key="1">
    <citation type="submission" date="2018-11" db="EMBL/GenBank/DDBJ databases">
        <authorList>
            <person name="Zhou Z."/>
            <person name="Wang G."/>
        </authorList>
    </citation>
    <scope>NUCLEOTIDE SEQUENCE [LARGE SCALE GENOMIC DNA]</scope>
    <source>
        <strain evidence="1 2">KCTC42998</strain>
    </source>
</reference>
<organism evidence="1 2">
    <name type="scientific">Larkinella knui</name>
    <dbReference type="NCBI Taxonomy" id="2025310"/>
    <lineage>
        <taxon>Bacteria</taxon>
        <taxon>Pseudomonadati</taxon>
        <taxon>Bacteroidota</taxon>
        <taxon>Cytophagia</taxon>
        <taxon>Cytophagales</taxon>
        <taxon>Spirosomataceae</taxon>
        <taxon>Larkinella</taxon>
    </lineage>
</organism>
<dbReference type="PROSITE" id="PS51318">
    <property type="entry name" value="TAT"/>
    <property type="match status" value="1"/>
</dbReference>
<dbReference type="Proteomes" id="UP000274271">
    <property type="component" value="Unassembled WGS sequence"/>
</dbReference>
<accession>A0A3P1CQL5</accession>
<keyword evidence="2" id="KW-1185">Reference proteome</keyword>
<evidence type="ECO:0000313" key="2">
    <source>
        <dbReference type="Proteomes" id="UP000274271"/>
    </source>
</evidence>
<dbReference type="InterPro" id="IPR019546">
    <property type="entry name" value="TAT_signal_bac_arc"/>
</dbReference>
<dbReference type="AlphaFoldDB" id="A0A3P1CQL5"/>
<sequence length="18" mass="2062">MKSRRQFLKQSSLAAPLT</sequence>
<proteinExistence type="predicted"/>